<dbReference type="Pfam" id="PF08812">
    <property type="entry name" value="YtxC"/>
    <property type="match status" value="1"/>
</dbReference>
<reference evidence="1 2" key="1">
    <citation type="submission" date="2019-05" db="EMBL/GenBank/DDBJ databases">
        <authorList>
            <person name="Chen C."/>
        </authorList>
    </citation>
    <scope>NUCLEOTIDE SEQUENCE [LARGE SCALE GENOMIC DNA]</scope>
    <source>
        <strain evidence="1 2">HB172198</strain>
    </source>
</reference>
<evidence type="ECO:0000313" key="2">
    <source>
        <dbReference type="Proteomes" id="UP000300879"/>
    </source>
</evidence>
<dbReference type="KEGG" id="palo:E6C60_3162"/>
<dbReference type="Proteomes" id="UP000300879">
    <property type="component" value="Chromosome"/>
</dbReference>
<organism evidence="1 2">
    <name type="scientific">Paenibacillus algicola</name>
    <dbReference type="NCBI Taxonomy" id="2565926"/>
    <lineage>
        <taxon>Bacteria</taxon>
        <taxon>Bacillati</taxon>
        <taxon>Bacillota</taxon>
        <taxon>Bacilli</taxon>
        <taxon>Bacillales</taxon>
        <taxon>Paenibacillaceae</taxon>
        <taxon>Paenibacillus</taxon>
    </lineage>
</organism>
<dbReference type="InterPro" id="IPR014199">
    <property type="entry name" value="Spore_YtxC"/>
</dbReference>
<proteinExistence type="predicted"/>
<name>A0A4P8XN60_9BACL</name>
<gene>
    <name evidence="1" type="ORF">E6C60_3162</name>
</gene>
<dbReference type="RefSeq" id="WP_138226684.1">
    <property type="nucleotide sequence ID" value="NZ_CP040396.1"/>
</dbReference>
<dbReference type="AlphaFoldDB" id="A0A4P8XN60"/>
<keyword evidence="2" id="KW-1185">Reference proteome</keyword>
<accession>A0A4P8XN60</accession>
<dbReference type="OrthoDB" id="2986513at2"/>
<protein>
    <submittedName>
        <fullName evidence="1">Sporulation protein YtxC</fullName>
    </submittedName>
</protein>
<sequence>MELFSITVNTRTELEKESFYRIFLDKQKALHKQCKPLKFKFSASQNRVIWTCSGKLPLTSWGMSGELLRAEISEAVTAYIAKQKEQEIAARLLQEEFEFQDGEELEQVLRCFLQLLEKDEGTSAEFARRRRQKLDRTIRQCLAESAELNLDGLLAFRLRDYEQELRELAEYAVDEYMLDQQYEEFISLLKYFVYFQEPLTPLVHVIHRGGEDLLLLDGSLKPIEAGKQEGLVMERLDQEMEVEDMVVSTLISAAPARLIIHTRQPGLPVIGTLLQIFDHRAEVCYSCQECTPFIEGLNHIGLTLHAGRDYNN</sequence>
<evidence type="ECO:0000313" key="1">
    <source>
        <dbReference type="EMBL" id="QCT03873.1"/>
    </source>
</evidence>
<dbReference type="EMBL" id="CP040396">
    <property type="protein sequence ID" value="QCT03873.1"/>
    <property type="molecule type" value="Genomic_DNA"/>
</dbReference>